<name>A0ACC1IKD6_9FUNG</name>
<gene>
    <name evidence="1" type="ORF">LPJ66_003823</name>
</gene>
<evidence type="ECO:0000313" key="2">
    <source>
        <dbReference type="Proteomes" id="UP001150581"/>
    </source>
</evidence>
<proteinExistence type="predicted"/>
<comment type="caution">
    <text evidence="1">The sequence shown here is derived from an EMBL/GenBank/DDBJ whole genome shotgun (WGS) entry which is preliminary data.</text>
</comment>
<dbReference type="EMBL" id="JANBPG010000413">
    <property type="protein sequence ID" value="KAJ1896716.1"/>
    <property type="molecule type" value="Genomic_DNA"/>
</dbReference>
<evidence type="ECO:0000313" key="1">
    <source>
        <dbReference type="EMBL" id="KAJ1896716.1"/>
    </source>
</evidence>
<keyword evidence="2" id="KW-1185">Reference proteome</keyword>
<organism evidence="1 2">
    <name type="scientific">Kickxella alabastrina</name>
    <dbReference type="NCBI Taxonomy" id="61397"/>
    <lineage>
        <taxon>Eukaryota</taxon>
        <taxon>Fungi</taxon>
        <taxon>Fungi incertae sedis</taxon>
        <taxon>Zoopagomycota</taxon>
        <taxon>Kickxellomycotina</taxon>
        <taxon>Kickxellomycetes</taxon>
        <taxon>Kickxellales</taxon>
        <taxon>Kickxellaceae</taxon>
        <taxon>Kickxella</taxon>
    </lineage>
</organism>
<dbReference type="Proteomes" id="UP001150581">
    <property type="component" value="Unassembled WGS sequence"/>
</dbReference>
<reference evidence="1" key="1">
    <citation type="submission" date="2022-07" db="EMBL/GenBank/DDBJ databases">
        <title>Phylogenomic reconstructions and comparative analyses of Kickxellomycotina fungi.</title>
        <authorList>
            <person name="Reynolds N.K."/>
            <person name="Stajich J.E."/>
            <person name="Barry K."/>
            <person name="Grigoriev I.V."/>
            <person name="Crous P."/>
            <person name="Smith M.E."/>
        </authorList>
    </citation>
    <scope>NUCLEOTIDE SEQUENCE</scope>
    <source>
        <strain evidence="1">Benny 63K</strain>
    </source>
</reference>
<accession>A0ACC1IKD6</accession>
<sequence>MNWRVCNTNNTNPGYYNIQAPTYAGQYHYIISGCAPVVACTEPRRRIYKELNNSNNRIYKPCTELFAAYKAAVKEEDDANFAKYRMTKDQYIGYLRDHGLSTENLSNVEKPNVSHCSMPHDDNGNHVVYSTHYSNYGCHNHYGHHGGHHGCFH</sequence>
<protein>
    <submittedName>
        <fullName evidence="1">Uncharacterized protein</fullName>
    </submittedName>
</protein>